<dbReference type="InterPro" id="IPR037278">
    <property type="entry name" value="ARFGAP/RecO"/>
</dbReference>
<name>A0A067CRR9_SAPPC</name>
<dbReference type="AlphaFoldDB" id="A0A067CRR9"/>
<dbReference type="InterPro" id="IPR044820">
    <property type="entry name" value="AGD14-like"/>
</dbReference>
<dbReference type="OMA" id="DVFGDIW"/>
<sequence>MPADAKTLDEKHIKAIRDFQKSSQSNRRCFDCNEMGPQYVCLDFNTFVCTACSGLHREFSHRIKSISMSSFTDTEVFNIVKHGGNDAARKYWLARFDINTQPSSNLNARDRIRNFIRDTYIDRRWVHEEPKKEAPKPVATKTPAPTPVVTTDFNPFHLPPPTANQQTSVAFGDFSSFGSTTSGHTTPASPAPTAEFADFSQFGSVAASNADFSPFASTSSGFDADFSSLSKPAPVQVDFFASPVRGDTQSVQATPPPAVASPASFPAFSPPTPNPFIAQNPFGAFDDAPQTADPFAAFSAPIQDPFAGFTSPQPARDIFSSPARTSVSAPFTPPRQNVIADPFAPTPPRHSTSVSDPFAQTSTAPLDPFNAFDSLFDAVPAPVVKPPAAPIDMWGHPPPANKHQQPTASPGKTNSTLYHSGASTTSYPTLTPFDHASPPLHPGKPHAYGSQQKADVSAIVDPFASLDIGIKSTPASTPHFGSNPSMHYGSSNQTFPSQHMPYGFPQQPPAPPAVHASTNPFDMF</sequence>
<dbReference type="Gene3D" id="1.10.220.150">
    <property type="entry name" value="Arf GTPase activating protein"/>
    <property type="match status" value="1"/>
</dbReference>
<keyword evidence="1" id="KW-0479">Metal-binding</keyword>
<dbReference type="CDD" id="cd08838">
    <property type="entry name" value="ArfGap_AGFG"/>
    <property type="match status" value="1"/>
</dbReference>
<proteinExistence type="predicted"/>
<keyword evidence="1" id="KW-0863">Zinc-finger</keyword>
<accession>A0A067CRR9</accession>
<dbReference type="GO" id="GO:0008270">
    <property type="term" value="F:zinc ion binding"/>
    <property type="evidence" value="ECO:0007669"/>
    <property type="project" value="UniProtKB-KW"/>
</dbReference>
<dbReference type="InterPro" id="IPR038508">
    <property type="entry name" value="ArfGAP_dom_sf"/>
</dbReference>
<feature type="compositionally biased region" description="Polar residues" evidence="2">
    <location>
        <begin position="402"/>
        <end position="416"/>
    </location>
</feature>
<feature type="region of interest" description="Disordered" evidence="2">
    <location>
        <begin position="394"/>
        <end position="416"/>
    </location>
</feature>
<feature type="compositionally biased region" description="Polar residues" evidence="2">
    <location>
        <begin position="476"/>
        <end position="497"/>
    </location>
</feature>
<evidence type="ECO:0000259" key="3">
    <source>
        <dbReference type="PROSITE" id="PS50115"/>
    </source>
</evidence>
<feature type="domain" description="Arf-GAP" evidence="3">
    <location>
        <begin position="10"/>
        <end position="133"/>
    </location>
</feature>
<evidence type="ECO:0000313" key="5">
    <source>
        <dbReference type="Proteomes" id="UP000030745"/>
    </source>
</evidence>
<dbReference type="VEuPathDB" id="FungiDB:SPRG_05433"/>
<evidence type="ECO:0000256" key="2">
    <source>
        <dbReference type="SAM" id="MobiDB-lite"/>
    </source>
</evidence>
<protein>
    <recommendedName>
        <fullName evidence="3">Arf-GAP domain-containing protein</fullName>
    </recommendedName>
</protein>
<dbReference type="SUPFAM" id="SSF57863">
    <property type="entry name" value="ArfGap/RecO-like zinc finger"/>
    <property type="match status" value="1"/>
</dbReference>
<evidence type="ECO:0000313" key="4">
    <source>
        <dbReference type="EMBL" id="KDO29191.1"/>
    </source>
</evidence>
<dbReference type="SMART" id="SM00105">
    <property type="entry name" value="ArfGap"/>
    <property type="match status" value="1"/>
</dbReference>
<dbReference type="RefSeq" id="XP_012200068.1">
    <property type="nucleotide sequence ID" value="XM_012344678.1"/>
</dbReference>
<dbReference type="InterPro" id="IPR001164">
    <property type="entry name" value="ArfGAP_dom"/>
</dbReference>
<dbReference type="GeneID" id="24127829"/>
<dbReference type="STRING" id="695850.A0A067CRR9"/>
<gene>
    <name evidence="4" type="ORF">SPRG_05433</name>
</gene>
<dbReference type="PANTHER" id="PTHR46085">
    <property type="entry name" value="ARFGAP/RECO-RELATED"/>
    <property type="match status" value="1"/>
</dbReference>
<keyword evidence="5" id="KW-1185">Reference proteome</keyword>
<organism evidence="4 5">
    <name type="scientific">Saprolegnia parasitica (strain CBS 223.65)</name>
    <dbReference type="NCBI Taxonomy" id="695850"/>
    <lineage>
        <taxon>Eukaryota</taxon>
        <taxon>Sar</taxon>
        <taxon>Stramenopiles</taxon>
        <taxon>Oomycota</taxon>
        <taxon>Saprolegniomycetes</taxon>
        <taxon>Saprolegniales</taxon>
        <taxon>Saprolegniaceae</taxon>
        <taxon>Saprolegnia</taxon>
    </lineage>
</organism>
<dbReference type="PRINTS" id="PR00405">
    <property type="entry name" value="REVINTRACTNG"/>
</dbReference>
<feature type="region of interest" description="Disordered" evidence="2">
    <location>
        <begin position="127"/>
        <end position="146"/>
    </location>
</feature>
<dbReference type="Proteomes" id="UP000030745">
    <property type="component" value="Unassembled WGS sequence"/>
</dbReference>
<dbReference type="EMBL" id="KK583207">
    <property type="protein sequence ID" value="KDO29191.1"/>
    <property type="molecule type" value="Genomic_DNA"/>
</dbReference>
<feature type="compositionally biased region" description="Low complexity" evidence="2">
    <location>
        <begin position="136"/>
        <end position="146"/>
    </location>
</feature>
<dbReference type="Pfam" id="PF01412">
    <property type="entry name" value="ArfGap"/>
    <property type="match status" value="1"/>
</dbReference>
<feature type="region of interest" description="Disordered" evidence="2">
    <location>
        <begin position="476"/>
        <end position="524"/>
    </location>
</feature>
<dbReference type="KEGG" id="spar:SPRG_05433"/>
<dbReference type="GO" id="GO:0005096">
    <property type="term" value="F:GTPase activator activity"/>
    <property type="evidence" value="ECO:0007669"/>
    <property type="project" value="InterPro"/>
</dbReference>
<reference evidence="4 5" key="1">
    <citation type="journal article" date="2013" name="PLoS Genet.">
        <title>Distinctive expansion of potential virulence genes in the genome of the oomycete fish pathogen Saprolegnia parasitica.</title>
        <authorList>
            <person name="Jiang R.H."/>
            <person name="de Bruijn I."/>
            <person name="Haas B.J."/>
            <person name="Belmonte R."/>
            <person name="Lobach L."/>
            <person name="Christie J."/>
            <person name="van den Ackerveken G."/>
            <person name="Bottin A."/>
            <person name="Bulone V."/>
            <person name="Diaz-Moreno S.M."/>
            <person name="Dumas B."/>
            <person name="Fan L."/>
            <person name="Gaulin E."/>
            <person name="Govers F."/>
            <person name="Grenville-Briggs L.J."/>
            <person name="Horner N.R."/>
            <person name="Levin J.Z."/>
            <person name="Mammella M."/>
            <person name="Meijer H.J."/>
            <person name="Morris P."/>
            <person name="Nusbaum C."/>
            <person name="Oome S."/>
            <person name="Phillips A.J."/>
            <person name="van Rooyen D."/>
            <person name="Rzeszutek E."/>
            <person name="Saraiva M."/>
            <person name="Secombes C.J."/>
            <person name="Seidl M.F."/>
            <person name="Snel B."/>
            <person name="Stassen J.H."/>
            <person name="Sykes S."/>
            <person name="Tripathy S."/>
            <person name="van den Berg H."/>
            <person name="Vega-Arreguin J.C."/>
            <person name="Wawra S."/>
            <person name="Young S.K."/>
            <person name="Zeng Q."/>
            <person name="Dieguez-Uribeondo J."/>
            <person name="Russ C."/>
            <person name="Tyler B.M."/>
            <person name="van West P."/>
        </authorList>
    </citation>
    <scope>NUCLEOTIDE SEQUENCE [LARGE SCALE GENOMIC DNA]</scope>
    <source>
        <strain evidence="4 5">CBS 223.65</strain>
    </source>
</reference>
<evidence type="ECO:0000256" key="1">
    <source>
        <dbReference type="PROSITE-ProRule" id="PRU00288"/>
    </source>
</evidence>
<dbReference type="PROSITE" id="PS50115">
    <property type="entry name" value="ARFGAP"/>
    <property type="match status" value="1"/>
</dbReference>
<keyword evidence="1" id="KW-0862">Zinc</keyword>
<dbReference type="OrthoDB" id="6036at2759"/>